<feature type="transmembrane region" description="Helical" evidence="1">
    <location>
        <begin position="58"/>
        <end position="75"/>
    </location>
</feature>
<dbReference type="AlphaFoldDB" id="A0A392Q9W5"/>
<comment type="caution">
    <text evidence="2">The sequence shown here is derived from an EMBL/GenBank/DDBJ whole genome shotgun (WGS) entry which is preliminary data.</text>
</comment>
<keyword evidence="1" id="KW-0472">Membrane</keyword>
<evidence type="ECO:0000313" key="3">
    <source>
        <dbReference type="Proteomes" id="UP000265520"/>
    </source>
</evidence>
<dbReference type="Proteomes" id="UP000265520">
    <property type="component" value="Unassembled WGS sequence"/>
</dbReference>
<proteinExistence type="predicted"/>
<sequence length="98" mass="10402">MPSGYSSLLKVIECSSLFQGCSVSSFGASVLAFVFFLRSGSPSMMVATKGLFPGSHSSSLLSSSLLLIAFIHLFGDGSLFGDSLLLVYLLEESYFILS</sequence>
<keyword evidence="1" id="KW-0812">Transmembrane</keyword>
<feature type="transmembrane region" description="Helical" evidence="1">
    <location>
        <begin position="16"/>
        <end position="37"/>
    </location>
</feature>
<keyword evidence="3" id="KW-1185">Reference proteome</keyword>
<accession>A0A392Q9W5</accession>
<organism evidence="2 3">
    <name type="scientific">Trifolium medium</name>
    <dbReference type="NCBI Taxonomy" id="97028"/>
    <lineage>
        <taxon>Eukaryota</taxon>
        <taxon>Viridiplantae</taxon>
        <taxon>Streptophyta</taxon>
        <taxon>Embryophyta</taxon>
        <taxon>Tracheophyta</taxon>
        <taxon>Spermatophyta</taxon>
        <taxon>Magnoliopsida</taxon>
        <taxon>eudicotyledons</taxon>
        <taxon>Gunneridae</taxon>
        <taxon>Pentapetalae</taxon>
        <taxon>rosids</taxon>
        <taxon>fabids</taxon>
        <taxon>Fabales</taxon>
        <taxon>Fabaceae</taxon>
        <taxon>Papilionoideae</taxon>
        <taxon>50 kb inversion clade</taxon>
        <taxon>NPAAA clade</taxon>
        <taxon>Hologalegina</taxon>
        <taxon>IRL clade</taxon>
        <taxon>Trifolieae</taxon>
        <taxon>Trifolium</taxon>
    </lineage>
</organism>
<keyword evidence="1" id="KW-1133">Transmembrane helix</keyword>
<evidence type="ECO:0000256" key="1">
    <source>
        <dbReference type="SAM" id="Phobius"/>
    </source>
</evidence>
<reference evidence="2 3" key="1">
    <citation type="journal article" date="2018" name="Front. Plant Sci.">
        <title>Red Clover (Trifolium pratense) and Zigzag Clover (T. medium) - A Picture of Genomic Similarities and Differences.</title>
        <authorList>
            <person name="Dluhosova J."/>
            <person name="Istvanek J."/>
            <person name="Nedelnik J."/>
            <person name="Repkova J."/>
        </authorList>
    </citation>
    <scope>NUCLEOTIDE SEQUENCE [LARGE SCALE GENOMIC DNA]</scope>
    <source>
        <strain evidence="3">cv. 10/8</strain>
        <tissue evidence="2">Leaf</tissue>
    </source>
</reference>
<protein>
    <submittedName>
        <fullName evidence="2">Uncharacterized protein</fullName>
    </submittedName>
</protein>
<name>A0A392Q9W5_9FABA</name>
<evidence type="ECO:0000313" key="2">
    <source>
        <dbReference type="EMBL" id="MCI20934.1"/>
    </source>
</evidence>
<dbReference type="EMBL" id="LXQA010122427">
    <property type="protein sequence ID" value="MCI20934.1"/>
    <property type="molecule type" value="Genomic_DNA"/>
</dbReference>